<dbReference type="Pfam" id="PF02912">
    <property type="entry name" value="Phe_tRNA-synt_N"/>
    <property type="match status" value="1"/>
</dbReference>
<keyword evidence="7 13" id="KW-0547">Nucleotide-binding</keyword>
<dbReference type="InterPro" id="IPR004188">
    <property type="entry name" value="Phe-tRNA_ligase_II_N"/>
</dbReference>
<feature type="binding site" evidence="13">
    <location>
        <position position="254"/>
    </location>
    <ligand>
        <name>Mg(2+)</name>
        <dbReference type="ChEBI" id="CHEBI:18420"/>
        <note>shared with beta subunit</note>
    </ligand>
</feature>
<evidence type="ECO:0000256" key="13">
    <source>
        <dbReference type="HAMAP-Rule" id="MF_00281"/>
    </source>
</evidence>
<name>A0A934NCK5_9BACT</name>
<dbReference type="Pfam" id="PF01409">
    <property type="entry name" value="tRNA-synt_2d"/>
    <property type="match status" value="1"/>
</dbReference>
<dbReference type="RefSeq" id="WP_338179826.1">
    <property type="nucleotide sequence ID" value="NZ_JAEKNQ010000038.1"/>
</dbReference>
<dbReference type="InterPro" id="IPR045864">
    <property type="entry name" value="aa-tRNA-synth_II/BPL/LPL"/>
</dbReference>
<evidence type="ECO:0000256" key="7">
    <source>
        <dbReference type="ARBA" id="ARBA00022741"/>
    </source>
</evidence>
<gene>
    <name evidence="13 15" type="primary">pheS</name>
    <name evidence="15" type="ORF">JF888_10365</name>
</gene>
<keyword evidence="4 13" id="KW-0963">Cytoplasm</keyword>
<keyword evidence="6 13" id="KW-0479">Metal-binding</keyword>
<proteinExistence type="inferred from homology"/>
<organism evidence="15 16">
    <name type="scientific">Candidatus Dormiibacter inghamiae</name>
    <dbReference type="NCBI Taxonomy" id="3127013"/>
    <lineage>
        <taxon>Bacteria</taxon>
        <taxon>Bacillati</taxon>
        <taxon>Candidatus Dormiibacterota</taxon>
        <taxon>Candidatus Dormibacteria</taxon>
        <taxon>Candidatus Dormibacterales</taxon>
        <taxon>Candidatus Dormibacteraceae</taxon>
        <taxon>Candidatus Dormiibacter</taxon>
    </lineage>
</organism>
<dbReference type="GO" id="GO:0004826">
    <property type="term" value="F:phenylalanine-tRNA ligase activity"/>
    <property type="evidence" value="ECO:0007669"/>
    <property type="project" value="UniProtKB-UniRule"/>
</dbReference>
<dbReference type="InterPro" id="IPR010978">
    <property type="entry name" value="tRNA-bd_arm"/>
</dbReference>
<dbReference type="NCBIfam" id="TIGR00468">
    <property type="entry name" value="pheS"/>
    <property type="match status" value="1"/>
</dbReference>
<dbReference type="InterPro" id="IPR002319">
    <property type="entry name" value="Phenylalanyl-tRNA_Synthase"/>
</dbReference>
<dbReference type="GO" id="GO:0005524">
    <property type="term" value="F:ATP binding"/>
    <property type="evidence" value="ECO:0007669"/>
    <property type="project" value="UniProtKB-UniRule"/>
</dbReference>
<evidence type="ECO:0000313" key="16">
    <source>
        <dbReference type="Proteomes" id="UP000620075"/>
    </source>
</evidence>
<dbReference type="AlphaFoldDB" id="A0A934NCK5"/>
<dbReference type="GO" id="GO:0006432">
    <property type="term" value="P:phenylalanyl-tRNA aminoacylation"/>
    <property type="evidence" value="ECO:0007669"/>
    <property type="project" value="UniProtKB-UniRule"/>
</dbReference>
<evidence type="ECO:0000256" key="3">
    <source>
        <dbReference type="ARBA" id="ARBA00011209"/>
    </source>
</evidence>
<reference evidence="15 16" key="1">
    <citation type="submission" date="2020-10" db="EMBL/GenBank/DDBJ databases">
        <title>Ca. Dormibacterota MAGs.</title>
        <authorList>
            <person name="Montgomery K."/>
        </authorList>
    </citation>
    <scope>NUCLEOTIDE SEQUENCE [LARGE SCALE GENOMIC DNA]</scope>
    <source>
        <strain evidence="15">SC8811_S16_3</strain>
    </source>
</reference>
<dbReference type="InterPro" id="IPR022911">
    <property type="entry name" value="Phe_tRNA_ligase_alpha1_bac"/>
</dbReference>
<comment type="catalytic activity">
    <reaction evidence="12 13">
        <text>tRNA(Phe) + L-phenylalanine + ATP = L-phenylalanyl-tRNA(Phe) + AMP + diphosphate + H(+)</text>
        <dbReference type="Rhea" id="RHEA:19413"/>
        <dbReference type="Rhea" id="RHEA-COMP:9668"/>
        <dbReference type="Rhea" id="RHEA-COMP:9699"/>
        <dbReference type="ChEBI" id="CHEBI:15378"/>
        <dbReference type="ChEBI" id="CHEBI:30616"/>
        <dbReference type="ChEBI" id="CHEBI:33019"/>
        <dbReference type="ChEBI" id="CHEBI:58095"/>
        <dbReference type="ChEBI" id="CHEBI:78442"/>
        <dbReference type="ChEBI" id="CHEBI:78531"/>
        <dbReference type="ChEBI" id="CHEBI:456215"/>
        <dbReference type="EC" id="6.1.1.20"/>
    </reaction>
</comment>
<keyword evidence="10 13" id="KW-0648">Protein biosynthesis</keyword>
<dbReference type="GO" id="GO:0000049">
    <property type="term" value="F:tRNA binding"/>
    <property type="evidence" value="ECO:0007669"/>
    <property type="project" value="InterPro"/>
</dbReference>
<protein>
    <recommendedName>
        <fullName evidence="13">Phenylalanine--tRNA ligase alpha subunit</fullName>
        <ecNumber evidence="13">6.1.1.20</ecNumber>
    </recommendedName>
    <alternativeName>
        <fullName evidence="13">Phenylalanyl-tRNA synthetase alpha subunit</fullName>
        <shortName evidence="13">PheRS</shortName>
    </alternativeName>
</protein>
<dbReference type="SUPFAM" id="SSF55681">
    <property type="entry name" value="Class II aaRS and biotin synthetases"/>
    <property type="match status" value="1"/>
</dbReference>
<comment type="similarity">
    <text evidence="2 13">Belongs to the class-II aminoacyl-tRNA synthetase family. Phe-tRNA synthetase alpha subunit type 1 subfamily.</text>
</comment>
<dbReference type="GO" id="GO:0000287">
    <property type="term" value="F:magnesium ion binding"/>
    <property type="evidence" value="ECO:0007669"/>
    <property type="project" value="UniProtKB-UniRule"/>
</dbReference>
<evidence type="ECO:0000256" key="5">
    <source>
        <dbReference type="ARBA" id="ARBA00022598"/>
    </source>
</evidence>
<dbReference type="CDD" id="cd00496">
    <property type="entry name" value="PheRS_alpha_core"/>
    <property type="match status" value="1"/>
</dbReference>
<comment type="caution">
    <text evidence="15">The sequence shown here is derived from an EMBL/GenBank/DDBJ whole genome shotgun (WGS) entry which is preliminary data.</text>
</comment>
<comment type="subunit">
    <text evidence="3 13">Tetramer of two alpha and two beta subunits.</text>
</comment>
<dbReference type="HAMAP" id="MF_00281">
    <property type="entry name" value="Phe_tRNA_synth_alpha1"/>
    <property type="match status" value="1"/>
</dbReference>
<dbReference type="SUPFAM" id="SSF46589">
    <property type="entry name" value="tRNA-binding arm"/>
    <property type="match status" value="1"/>
</dbReference>
<dbReference type="PANTHER" id="PTHR11538:SF41">
    <property type="entry name" value="PHENYLALANINE--TRNA LIGASE, MITOCHONDRIAL"/>
    <property type="match status" value="1"/>
</dbReference>
<evidence type="ECO:0000313" key="15">
    <source>
        <dbReference type="EMBL" id="MBJ7603576.1"/>
    </source>
</evidence>
<evidence type="ECO:0000256" key="6">
    <source>
        <dbReference type="ARBA" id="ARBA00022723"/>
    </source>
</evidence>
<dbReference type="EMBL" id="JAEKNQ010000038">
    <property type="protein sequence ID" value="MBJ7603576.1"/>
    <property type="molecule type" value="Genomic_DNA"/>
</dbReference>
<accession>A0A934NCK5</accession>
<dbReference type="GO" id="GO:0005737">
    <property type="term" value="C:cytoplasm"/>
    <property type="evidence" value="ECO:0007669"/>
    <property type="project" value="UniProtKB-SubCell"/>
</dbReference>
<feature type="domain" description="Aminoacyl-transfer RNA synthetases class-II family profile" evidence="14">
    <location>
        <begin position="110"/>
        <end position="318"/>
    </location>
</feature>
<keyword evidence="11 13" id="KW-0030">Aminoacyl-tRNA synthetase</keyword>
<evidence type="ECO:0000256" key="4">
    <source>
        <dbReference type="ARBA" id="ARBA00022490"/>
    </source>
</evidence>
<evidence type="ECO:0000256" key="10">
    <source>
        <dbReference type="ARBA" id="ARBA00022917"/>
    </source>
</evidence>
<dbReference type="Gene3D" id="3.30.930.10">
    <property type="entry name" value="Bira Bifunctional Protein, Domain 2"/>
    <property type="match status" value="1"/>
</dbReference>
<evidence type="ECO:0000256" key="11">
    <source>
        <dbReference type="ARBA" id="ARBA00023146"/>
    </source>
</evidence>
<dbReference type="InterPro" id="IPR006195">
    <property type="entry name" value="aa-tRNA-synth_II"/>
</dbReference>
<keyword evidence="5 13" id="KW-0436">Ligase</keyword>
<dbReference type="PROSITE" id="PS50862">
    <property type="entry name" value="AA_TRNA_LIGASE_II"/>
    <property type="match status" value="1"/>
</dbReference>
<dbReference type="EC" id="6.1.1.20" evidence="13"/>
<keyword evidence="8 13" id="KW-0067">ATP-binding</keyword>
<dbReference type="PANTHER" id="PTHR11538">
    <property type="entry name" value="PHENYLALANYL-TRNA SYNTHETASE"/>
    <property type="match status" value="1"/>
</dbReference>
<sequence length="339" mass="38436">MIDFEQTAAEARNLIAEASQAAELERLRIHYLGARGVLAPPDFTQLATGERQAAGRAYNLAKRSLQEALAQRLDELRRRQLAGLANMERIDVTLPGQPPQLGRLHVLTVVQREIETVMERMGYQVEIGPEVETDWYNFEALNLPRGHASRDMQETFFLNESETLVLRTHTSPMQIRTMLKYGEPPIYAAMPGRVYRQEATDASHLAQFMQVEALAVDVGITVGDLKGTVQYFSQSLWDEERRVRFRPSYFPYTEPSFEFDVSCMVCGGRGCRSCGGDGWLEAGGCGMVHPAVLRNGNIDPEHYSGFAWGFGIERIAMLKYGVEDLRLFYENDHRFLEQF</sequence>
<evidence type="ECO:0000256" key="9">
    <source>
        <dbReference type="ARBA" id="ARBA00022842"/>
    </source>
</evidence>
<dbReference type="Proteomes" id="UP000620075">
    <property type="component" value="Unassembled WGS sequence"/>
</dbReference>
<evidence type="ECO:0000256" key="1">
    <source>
        <dbReference type="ARBA" id="ARBA00004496"/>
    </source>
</evidence>
<comment type="subcellular location">
    <subcellularLocation>
        <location evidence="1 13">Cytoplasm</location>
    </subcellularLocation>
</comment>
<dbReference type="InterPro" id="IPR004529">
    <property type="entry name" value="Phe-tRNA-synth_IIc_asu"/>
</dbReference>
<evidence type="ECO:0000256" key="8">
    <source>
        <dbReference type="ARBA" id="ARBA00022840"/>
    </source>
</evidence>
<evidence type="ECO:0000256" key="2">
    <source>
        <dbReference type="ARBA" id="ARBA00010207"/>
    </source>
</evidence>
<comment type="cofactor">
    <cofactor evidence="13">
        <name>Mg(2+)</name>
        <dbReference type="ChEBI" id="CHEBI:18420"/>
    </cofactor>
    <text evidence="13">Binds 2 magnesium ions per tetramer.</text>
</comment>
<evidence type="ECO:0000256" key="12">
    <source>
        <dbReference type="ARBA" id="ARBA00049255"/>
    </source>
</evidence>
<keyword evidence="9 13" id="KW-0460">Magnesium</keyword>
<evidence type="ECO:0000259" key="14">
    <source>
        <dbReference type="PROSITE" id="PS50862"/>
    </source>
</evidence>